<dbReference type="RefSeq" id="WP_244359015.1">
    <property type="nucleotide sequence ID" value="NZ_JAJNNZ010000019.1"/>
</dbReference>
<keyword evidence="3" id="KW-1185">Reference proteome</keyword>
<evidence type="ECO:0000256" key="1">
    <source>
        <dbReference type="SAM" id="Phobius"/>
    </source>
</evidence>
<name>A0A9X2AXP0_9VIBR</name>
<proteinExistence type="predicted"/>
<feature type="transmembrane region" description="Helical" evidence="1">
    <location>
        <begin position="358"/>
        <end position="383"/>
    </location>
</feature>
<accession>A0A9X2AXP0</accession>
<organism evidence="2 3">
    <name type="scientific">Vibrio gelatinilyticus</name>
    <dbReference type="NCBI Taxonomy" id="2893468"/>
    <lineage>
        <taxon>Bacteria</taxon>
        <taxon>Pseudomonadati</taxon>
        <taxon>Pseudomonadota</taxon>
        <taxon>Gammaproteobacteria</taxon>
        <taxon>Vibrionales</taxon>
        <taxon>Vibrionaceae</taxon>
        <taxon>Vibrio</taxon>
    </lineage>
</organism>
<keyword evidence="1" id="KW-0812">Transmembrane</keyword>
<dbReference type="AlphaFoldDB" id="A0A9X2AXP0"/>
<sequence length="396" mass="44508">MSNMHSLLNYKITTLVFVIATIAIAPSLTYVVLNLSSLGIGNLISMIISLFTFSVVYRKLSKVILFYSVLILLVTLFFSIGGLLDKPIKILGSLVALSLMMLSANIMSKYLINMTNGEVYSSINYLIILFLALGIVGVLVPFNFLGYESFPKSIFTFYEPSHYAITVGPIFVASMIILKKNRSLICFLFLFISLSSQNLTMLVYWAIGTWLAIENKKVKLVFSVIVISFIAFFYTYFSSSLVYYTDRIDISEDSSNLSALVYLQGWHEISKSLYDSFGFGLGFQQAGSNEPGEISERIYELAGIYKNRQDAAFLSAKIIIEFGVVGLIIICLFLKSFITTFKNVYSLDRNVDKFIAGVVLSIFVEMFFRGQGYFTLGTYLLFVSVNYKILKSRVVL</sequence>
<feature type="transmembrane region" description="Helical" evidence="1">
    <location>
        <begin position="123"/>
        <end position="142"/>
    </location>
</feature>
<gene>
    <name evidence="2" type="ORF">LNL84_17595</name>
</gene>
<feature type="transmembrane region" description="Helical" evidence="1">
    <location>
        <begin position="219"/>
        <end position="237"/>
    </location>
</feature>
<reference evidence="2" key="1">
    <citation type="submission" date="2021-11" db="EMBL/GenBank/DDBJ databases">
        <title>Vibrio ZSDE26 sp. nov. and Vibrio ZSDZ34 sp. nov., isolated from coastal seawater in Qingdao.</title>
        <authorList>
            <person name="Zhang P."/>
        </authorList>
    </citation>
    <scope>NUCLEOTIDE SEQUENCE</scope>
    <source>
        <strain evidence="2">ZSDZ34</strain>
    </source>
</reference>
<feature type="transmembrane region" description="Helical" evidence="1">
    <location>
        <begin position="64"/>
        <end position="84"/>
    </location>
</feature>
<feature type="transmembrane region" description="Helical" evidence="1">
    <location>
        <begin position="90"/>
        <end position="111"/>
    </location>
</feature>
<evidence type="ECO:0000313" key="3">
    <source>
        <dbReference type="Proteomes" id="UP001139488"/>
    </source>
</evidence>
<evidence type="ECO:0000313" key="2">
    <source>
        <dbReference type="EMBL" id="MCJ2378626.1"/>
    </source>
</evidence>
<feature type="transmembrane region" description="Helical" evidence="1">
    <location>
        <begin position="185"/>
        <end position="207"/>
    </location>
</feature>
<keyword evidence="1" id="KW-0472">Membrane</keyword>
<keyword evidence="1" id="KW-1133">Transmembrane helix</keyword>
<feature type="transmembrane region" description="Helical" evidence="1">
    <location>
        <begin position="12"/>
        <end position="33"/>
    </location>
</feature>
<dbReference type="Proteomes" id="UP001139488">
    <property type="component" value="Unassembled WGS sequence"/>
</dbReference>
<feature type="transmembrane region" description="Helical" evidence="1">
    <location>
        <begin position="162"/>
        <end position="178"/>
    </location>
</feature>
<comment type="caution">
    <text evidence="2">The sequence shown here is derived from an EMBL/GenBank/DDBJ whole genome shotgun (WGS) entry which is preliminary data.</text>
</comment>
<protein>
    <submittedName>
        <fullName evidence="2">Uncharacterized protein</fullName>
    </submittedName>
</protein>
<feature type="transmembrane region" description="Helical" evidence="1">
    <location>
        <begin position="318"/>
        <end position="338"/>
    </location>
</feature>
<feature type="transmembrane region" description="Helical" evidence="1">
    <location>
        <begin position="39"/>
        <end position="57"/>
    </location>
</feature>
<dbReference type="EMBL" id="JAJNNZ010000019">
    <property type="protein sequence ID" value="MCJ2378626.1"/>
    <property type="molecule type" value="Genomic_DNA"/>
</dbReference>